<dbReference type="AlphaFoldDB" id="A0A9Q9FFH3"/>
<evidence type="ECO:0000259" key="1">
    <source>
        <dbReference type="Pfam" id="PF22007"/>
    </source>
</evidence>
<name>A0A9Q9FFH3_9FIRM</name>
<evidence type="ECO:0000313" key="3">
    <source>
        <dbReference type="EMBL" id="UUF09493.1"/>
    </source>
</evidence>
<dbReference type="InterPro" id="IPR055733">
    <property type="entry name" value="DUF7309"/>
</dbReference>
<dbReference type="RefSeq" id="WP_212724873.1">
    <property type="nucleotide sequence ID" value="NZ_CP071250.1"/>
</dbReference>
<dbReference type="Pfam" id="PF23988">
    <property type="entry name" value="DUF7309"/>
    <property type="match status" value="1"/>
</dbReference>
<organism evidence="3 4">
    <name type="scientific">Turicibacter bilis</name>
    <dbReference type="NCBI Taxonomy" id="2735723"/>
    <lineage>
        <taxon>Bacteria</taxon>
        <taxon>Bacillati</taxon>
        <taxon>Bacillota</taxon>
        <taxon>Erysipelotrichia</taxon>
        <taxon>Erysipelotrichales</taxon>
        <taxon>Turicibacteraceae</taxon>
        <taxon>Turicibacter</taxon>
    </lineage>
</organism>
<dbReference type="EMBL" id="CP071250">
    <property type="protein sequence ID" value="UUF09493.1"/>
    <property type="molecule type" value="Genomic_DNA"/>
</dbReference>
<evidence type="ECO:0000259" key="2">
    <source>
        <dbReference type="Pfam" id="PF23988"/>
    </source>
</evidence>
<protein>
    <submittedName>
        <fullName evidence="3">Uncharacterized protein</fullName>
    </submittedName>
</protein>
<dbReference type="InterPro" id="IPR054216">
    <property type="entry name" value="DUF6930"/>
</dbReference>
<feature type="domain" description="DUF7309" evidence="2">
    <location>
        <begin position="9"/>
        <end position="171"/>
    </location>
</feature>
<accession>A0A9Q9FFH3</accession>
<dbReference type="Pfam" id="PF22007">
    <property type="entry name" value="DUF6930"/>
    <property type="match status" value="1"/>
</dbReference>
<evidence type="ECO:0000313" key="4">
    <source>
        <dbReference type="Proteomes" id="UP001058072"/>
    </source>
</evidence>
<sequence length="460" mass="53753">MSKDSIALWTRLYEVCKKLRKLNPWEFWSNQDIILIEDPVTKMMGYCVVEQDPLDGTLMINILYGQAGMRAYLESLNYDFEELEDMNYIKSSYRQQGFLLLYANRDELFEEDYERIKSVGMSFRGKAQWPILRRLFPGSKPWLLETDEDVRLLTMYLDQLVQVLTDFDQGKIDLRENFYLTISVQNGKWALTYTEEDELLGEEEIFIYPNELKAHRVSKLPKQPVIMEGSQFYLPTPLWDEENNRELFPLLTTFINHESGEVYSGEIYKSTRQELELVSDRLADLLLTRLQFRPREIIVSDETLLDLISDFCEKANIDCDLGPTVAADAFMSSFLSTQMGDLNGEEQAFLHLIQAAEQSYEVMLETHLGQMLNPIQKSALKDIWIYSVLFLYKEFNELPGEWSKEGFEALLQSHLLEESVKNDYRPYIGSSIKAYLDCQQELGLFKNSFVLSHVLAKYYK</sequence>
<reference evidence="3" key="1">
    <citation type="submission" date="2021-03" db="EMBL/GenBank/DDBJ databases">
        <title>Comparative Genomics and Metabolomics in the genus Turicibacter.</title>
        <authorList>
            <person name="Maki J."/>
            <person name="Looft T."/>
        </authorList>
    </citation>
    <scope>NUCLEOTIDE SEQUENCE</scope>
    <source>
        <strain evidence="3">ISU324</strain>
    </source>
</reference>
<proteinExistence type="predicted"/>
<dbReference type="Proteomes" id="UP001058072">
    <property type="component" value="Chromosome"/>
</dbReference>
<feature type="domain" description="DUF6930" evidence="1">
    <location>
        <begin position="215"/>
        <end position="334"/>
    </location>
</feature>
<gene>
    <name evidence="3" type="ORF">J0J70_05960</name>
</gene>